<dbReference type="OrthoDB" id="10514448at2759"/>
<dbReference type="Proteomes" id="UP000316270">
    <property type="component" value="Chromosome 7"/>
</dbReference>
<sequence>MPAASFLSLPCELRHQILLLTHEYSYFDRDITSMRNWSLPFKTKQRQLSVEWTRILRKISCLLVADVDYTLNKVLEAHRMWKSAYEARKRFINQGVVGEKLTEEASEWYGLPNNLGWRADWRSEQQWRLHLEQLRK</sequence>
<dbReference type="AlphaFoldDB" id="A0A517L8N4"/>
<organism evidence="1 2">
    <name type="scientific">Venturia effusa</name>
    <dbReference type="NCBI Taxonomy" id="50376"/>
    <lineage>
        <taxon>Eukaryota</taxon>
        <taxon>Fungi</taxon>
        <taxon>Dikarya</taxon>
        <taxon>Ascomycota</taxon>
        <taxon>Pezizomycotina</taxon>
        <taxon>Dothideomycetes</taxon>
        <taxon>Pleosporomycetidae</taxon>
        <taxon>Venturiales</taxon>
        <taxon>Venturiaceae</taxon>
        <taxon>Venturia</taxon>
    </lineage>
</organism>
<keyword evidence="2" id="KW-1185">Reference proteome</keyword>
<gene>
    <name evidence="1" type="ORF">FKW77_001804</name>
</gene>
<evidence type="ECO:0000313" key="1">
    <source>
        <dbReference type="EMBL" id="QDS72003.1"/>
    </source>
</evidence>
<protein>
    <submittedName>
        <fullName evidence="1">Uncharacterized protein</fullName>
    </submittedName>
</protein>
<evidence type="ECO:0000313" key="2">
    <source>
        <dbReference type="Proteomes" id="UP000316270"/>
    </source>
</evidence>
<dbReference type="EMBL" id="CP042191">
    <property type="protein sequence ID" value="QDS72003.1"/>
    <property type="molecule type" value="Genomic_DNA"/>
</dbReference>
<reference evidence="1 2" key="1">
    <citation type="submission" date="2019-07" db="EMBL/GenBank/DDBJ databases">
        <title>Finished genome of Venturia effusa.</title>
        <authorList>
            <person name="Young C.A."/>
            <person name="Cox M.P."/>
            <person name="Ganley A.R.D."/>
            <person name="David W.J."/>
        </authorList>
    </citation>
    <scope>NUCLEOTIDE SEQUENCE [LARGE SCALE GENOMIC DNA]</scope>
    <source>
        <strain evidence="2">albino</strain>
    </source>
</reference>
<accession>A0A517L8N4</accession>
<name>A0A517L8N4_9PEZI</name>
<proteinExistence type="predicted"/>